<dbReference type="GO" id="GO:0008851">
    <property type="term" value="F:ethanolamine ammonia-lyase activity"/>
    <property type="evidence" value="ECO:0007669"/>
    <property type="project" value="UniProtKB-UniRule"/>
</dbReference>
<evidence type="ECO:0000256" key="5">
    <source>
        <dbReference type="HAMAP-Rule" id="MF_00601"/>
    </source>
</evidence>
<evidence type="ECO:0000313" key="6">
    <source>
        <dbReference type="EMBL" id="RVT98901.1"/>
    </source>
</evidence>
<dbReference type="Gene3D" id="3.40.50.11240">
    <property type="entry name" value="Ethanolamine ammonia-lyase light chain (EutC)"/>
    <property type="match status" value="1"/>
</dbReference>
<dbReference type="NCBIfam" id="NF003971">
    <property type="entry name" value="PRK05465.1"/>
    <property type="match status" value="1"/>
</dbReference>
<keyword evidence="4 5" id="KW-1283">Bacterial microcompartment</keyword>
<dbReference type="HAMAP" id="MF_00601">
    <property type="entry name" value="EutC"/>
    <property type="match status" value="1"/>
</dbReference>
<comment type="caution">
    <text evidence="6">The sequence shown here is derived from an EMBL/GenBank/DDBJ whole genome shotgun (WGS) entry which is preliminary data.</text>
</comment>
<comment type="similarity">
    <text evidence="5">Belongs to the EutC family.</text>
</comment>
<feature type="binding site" evidence="5">
    <location>
        <position position="163"/>
    </location>
    <ligand>
        <name>adenosylcob(III)alamin</name>
        <dbReference type="ChEBI" id="CHEBI:18408"/>
    </ligand>
</feature>
<dbReference type="PANTHER" id="PTHR39330">
    <property type="entry name" value="ETHANOLAMINE AMMONIA-LYASE LIGHT CHAIN"/>
    <property type="match status" value="1"/>
</dbReference>
<comment type="function">
    <text evidence="5">Catalyzes the deamination of various vicinal amino-alcohols to oxo compounds. Allows this organism to utilize ethanolamine as the sole source of nitrogen and carbon in the presence of external vitamin B12.</text>
</comment>
<dbReference type="GO" id="GO:0009350">
    <property type="term" value="C:ethanolamine ammonia-lyase complex"/>
    <property type="evidence" value="ECO:0007669"/>
    <property type="project" value="UniProtKB-UniRule"/>
</dbReference>
<evidence type="ECO:0000313" key="7">
    <source>
        <dbReference type="Proteomes" id="UP000282957"/>
    </source>
</evidence>
<keyword evidence="7" id="KW-1185">Reference proteome</keyword>
<dbReference type="AlphaFoldDB" id="A0A437MMN5"/>
<evidence type="ECO:0000256" key="3">
    <source>
        <dbReference type="ARBA" id="ARBA00023285"/>
    </source>
</evidence>
<dbReference type="GO" id="GO:0031471">
    <property type="term" value="C:ethanolamine degradation polyhedral organelle"/>
    <property type="evidence" value="ECO:0007669"/>
    <property type="project" value="UniProtKB-UniRule"/>
</dbReference>
<keyword evidence="3 5" id="KW-0170">Cobalt</keyword>
<dbReference type="Pfam" id="PF05985">
    <property type="entry name" value="EutC"/>
    <property type="match status" value="1"/>
</dbReference>
<comment type="subcellular location">
    <subcellularLocation>
        <location evidence="5">Bacterial microcompartment</location>
    </subcellularLocation>
</comment>
<dbReference type="Proteomes" id="UP000282957">
    <property type="component" value="Unassembled WGS sequence"/>
</dbReference>
<dbReference type="GO" id="GO:0006520">
    <property type="term" value="P:amino acid metabolic process"/>
    <property type="evidence" value="ECO:0007669"/>
    <property type="project" value="InterPro"/>
</dbReference>
<dbReference type="InterPro" id="IPR042251">
    <property type="entry name" value="EutC_C"/>
</dbReference>
<feature type="binding site" evidence="5">
    <location>
        <position position="142"/>
    </location>
    <ligand>
        <name>adenosylcob(III)alamin</name>
        <dbReference type="ChEBI" id="CHEBI:18408"/>
    </ligand>
</feature>
<dbReference type="InterPro" id="IPR009246">
    <property type="entry name" value="EutC"/>
</dbReference>
<keyword evidence="2 5" id="KW-0456">Lyase</keyword>
<dbReference type="PIRSF" id="PIRSF018982">
    <property type="entry name" value="EutC"/>
    <property type="match status" value="1"/>
</dbReference>
<accession>A0A437MMN5</accession>
<dbReference type="EMBL" id="SACL01000001">
    <property type="protein sequence ID" value="RVT98901.1"/>
    <property type="molecule type" value="Genomic_DNA"/>
</dbReference>
<dbReference type="InterPro" id="IPR042255">
    <property type="entry name" value="EutC_N"/>
</dbReference>
<protein>
    <recommendedName>
        <fullName evidence="5">Ethanolamine ammonia-lyase small subunit</fullName>
        <shortName evidence="5">EAL small subunit</shortName>
        <ecNumber evidence="5">4.3.1.7</ecNumber>
    </recommendedName>
</protein>
<comment type="subunit">
    <text evidence="5">The basic unit is a heterodimer which dimerizes to form tetramers. The heterotetramers trimerize; 6 large subunits form a core ring with 6 small subunits projecting outwards.</text>
</comment>
<comment type="catalytic activity">
    <reaction evidence="5">
        <text>ethanolamine = acetaldehyde + NH4(+)</text>
        <dbReference type="Rhea" id="RHEA:15313"/>
        <dbReference type="ChEBI" id="CHEBI:15343"/>
        <dbReference type="ChEBI" id="CHEBI:28938"/>
        <dbReference type="ChEBI" id="CHEBI:57603"/>
        <dbReference type="EC" id="4.3.1.7"/>
    </reaction>
</comment>
<dbReference type="RefSeq" id="WP_127785398.1">
    <property type="nucleotide sequence ID" value="NZ_SACL01000001.1"/>
</dbReference>
<dbReference type="OrthoDB" id="114248at2"/>
<evidence type="ECO:0000256" key="1">
    <source>
        <dbReference type="ARBA" id="ARBA00022628"/>
    </source>
</evidence>
<dbReference type="GO" id="GO:0046336">
    <property type="term" value="P:ethanolamine catabolic process"/>
    <property type="evidence" value="ECO:0007669"/>
    <property type="project" value="UniProtKB-UniRule"/>
</dbReference>
<dbReference type="EC" id="4.3.1.7" evidence="5"/>
<comment type="cofactor">
    <cofactor evidence="5">
        <name>adenosylcob(III)alamin</name>
        <dbReference type="ChEBI" id="CHEBI:18408"/>
    </cofactor>
    <text evidence="5">Binds between the large and small subunits.</text>
</comment>
<name>A0A437MMN5_9PROT</name>
<reference evidence="6 7" key="1">
    <citation type="submission" date="2019-01" db="EMBL/GenBank/DDBJ databases">
        <authorList>
            <person name="Chen W.-M."/>
        </authorList>
    </citation>
    <scope>NUCLEOTIDE SEQUENCE [LARGE SCALE GENOMIC DNA]</scope>
    <source>
        <strain evidence="6 7">CCP-6</strain>
    </source>
</reference>
<keyword evidence="1 5" id="KW-0846">Cobalamin</keyword>
<proteinExistence type="inferred from homology"/>
<dbReference type="PANTHER" id="PTHR39330:SF1">
    <property type="entry name" value="ETHANOLAMINE AMMONIA-LYASE SMALL SUBUNIT"/>
    <property type="match status" value="1"/>
</dbReference>
<comment type="pathway">
    <text evidence="5">Amine and polyamine degradation; ethanolamine degradation.</text>
</comment>
<evidence type="ECO:0000256" key="2">
    <source>
        <dbReference type="ARBA" id="ARBA00023239"/>
    </source>
</evidence>
<dbReference type="UniPathway" id="UPA00560"/>
<organism evidence="6 7">
    <name type="scientific">Rhodovarius crocodyli</name>
    <dbReference type="NCBI Taxonomy" id="1979269"/>
    <lineage>
        <taxon>Bacteria</taxon>
        <taxon>Pseudomonadati</taxon>
        <taxon>Pseudomonadota</taxon>
        <taxon>Alphaproteobacteria</taxon>
        <taxon>Acetobacterales</taxon>
        <taxon>Roseomonadaceae</taxon>
        <taxon>Rhodovarius</taxon>
    </lineage>
</organism>
<feature type="binding site" evidence="5">
    <location>
        <position position="192"/>
    </location>
    <ligand>
        <name>adenosylcob(III)alamin</name>
        <dbReference type="ChEBI" id="CHEBI:18408"/>
    </ligand>
</feature>
<evidence type="ECO:0000256" key="4">
    <source>
        <dbReference type="ARBA" id="ARBA00024446"/>
    </source>
</evidence>
<gene>
    <name evidence="5 6" type="primary">eutC</name>
    <name evidence="6" type="ORF">EOD42_01950</name>
</gene>
<dbReference type="Gene3D" id="1.10.30.40">
    <property type="entry name" value="Ethanolamine ammonia-lyase light chain (EutC), N-terminal domain"/>
    <property type="match status" value="1"/>
</dbReference>
<dbReference type="GO" id="GO:0031419">
    <property type="term" value="F:cobalamin binding"/>
    <property type="evidence" value="ECO:0007669"/>
    <property type="project" value="UniProtKB-UniRule"/>
</dbReference>
<sequence length="239" mass="24662">MLPSSLRRFTSARVGLGRVGTAQPSGAQLAFNAAHAAARDAVWSLLDTQALVAALPGPVLRVRSQARDRREYLLRPDLGRKLHPEDAAMLAGHAAPGSLVFLVADGLCATGVQAHAPALIRAVAPLLGLPLGPVVVAEQARVALGDAVGEALGAAAVAVLIGERPGLSATDSLGCYLTWAPRIGRTDAERNCISNIRPEGMPPAEAAPKLAWLVRAAMELGETGVALKDESPNVPLIAP</sequence>